<feature type="signal peptide" evidence="2">
    <location>
        <begin position="1"/>
        <end position="20"/>
    </location>
</feature>
<name>A0A517R054_9PLAN</name>
<feature type="compositionally biased region" description="Basic and acidic residues" evidence="1">
    <location>
        <begin position="372"/>
        <end position="382"/>
    </location>
</feature>
<dbReference type="RefSeq" id="WP_145363379.1">
    <property type="nucleotide sequence ID" value="NZ_CP036268.1"/>
</dbReference>
<evidence type="ECO:0000256" key="2">
    <source>
        <dbReference type="SAM" id="SignalP"/>
    </source>
</evidence>
<dbReference type="OrthoDB" id="10011343at2"/>
<dbReference type="AlphaFoldDB" id="A0A517R054"/>
<accession>A0A517R054</accession>
<feature type="compositionally biased region" description="Low complexity" evidence="1">
    <location>
        <begin position="21"/>
        <end position="32"/>
    </location>
</feature>
<gene>
    <name evidence="3" type="ORF">Pan189_16210</name>
</gene>
<feature type="region of interest" description="Disordered" evidence="1">
    <location>
        <begin position="21"/>
        <end position="45"/>
    </location>
</feature>
<protein>
    <submittedName>
        <fullName evidence="3">Uncharacterized protein</fullName>
    </submittedName>
</protein>
<evidence type="ECO:0000313" key="3">
    <source>
        <dbReference type="EMBL" id="QDT37248.1"/>
    </source>
</evidence>
<dbReference type="KEGG" id="svp:Pan189_16210"/>
<dbReference type="Proteomes" id="UP000317318">
    <property type="component" value="Chromosome"/>
</dbReference>
<feature type="chain" id="PRO_5022187071" evidence="2">
    <location>
        <begin position="21"/>
        <end position="498"/>
    </location>
</feature>
<dbReference type="EMBL" id="CP036268">
    <property type="protein sequence ID" value="QDT37248.1"/>
    <property type="molecule type" value="Genomic_DNA"/>
</dbReference>
<sequence precursor="true">MSQMINFVIFLVCATVSAAADDTTSEQTSESTSLREEIRQAGEGSAEERMRAFGRIRLRWTGTVLARGGFSDLPVPREVVKQPEKMTDDQLELIAKALIEGLQDDSKDLRNAAALCLSRAPRRTEGIDRGIDIGLRSEHHEVYWNVCQVRPELLPDPKPYVAMLIGRLTDESIDESVKLGLWVEFDTLLTGWRERFKPHVETVIRSLDDIPEKCRPLVLSSLNKAGFNPEAAEQLYKKARGFEPELKTSAFLSLFSHPDFATDLLSSSPEIQGLVSERANAWYVIFLETDSRYNAVKNELLKLPNFPPLAAAFIGAEKYRPQIEAKLETANSYRKHFLNACLRACGGEIDRHITINSESDGRFKPDSAWPGSDKRRQPERMGAHGDGVTYILITGEVRGSGKRHPKSVRFVRRNDSMLMGQAIEADIPRKYDPQTGRFLLQTHIFAAYSFRPGPEPGPYQTGSALIRVEAPGYKPLDVRFFDEMPHVVIELERQPDSE</sequence>
<keyword evidence="4" id="KW-1185">Reference proteome</keyword>
<feature type="region of interest" description="Disordered" evidence="1">
    <location>
        <begin position="360"/>
        <end position="382"/>
    </location>
</feature>
<evidence type="ECO:0000313" key="4">
    <source>
        <dbReference type="Proteomes" id="UP000317318"/>
    </source>
</evidence>
<proteinExistence type="predicted"/>
<keyword evidence="2" id="KW-0732">Signal</keyword>
<evidence type="ECO:0000256" key="1">
    <source>
        <dbReference type="SAM" id="MobiDB-lite"/>
    </source>
</evidence>
<reference evidence="3 4" key="1">
    <citation type="submission" date="2019-02" db="EMBL/GenBank/DDBJ databases">
        <title>Deep-cultivation of Planctomycetes and their phenomic and genomic characterization uncovers novel biology.</title>
        <authorList>
            <person name="Wiegand S."/>
            <person name="Jogler M."/>
            <person name="Boedeker C."/>
            <person name="Pinto D."/>
            <person name="Vollmers J."/>
            <person name="Rivas-Marin E."/>
            <person name="Kohn T."/>
            <person name="Peeters S.H."/>
            <person name="Heuer A."/>
            <person name="Rast P."/>
            <person name="Oberbeckmann S."/>
            <person name="Bunk B."/>
            <person name="Jeske O."/>
            <person name="Meyerdierks A."/>
            <person name="Storesund J.E."/>
            <person name="Kallscheuer N."/>
            <person name="Luecker S."/>
            <person name="Lage O.M."/>
            <person name="Pohl T."/>
            <person name="Merkel B.J."/>
            <person name="Hornburger P."/>
            <person name="Mueller R.-W."/>
            <person name="Bruemmer F."/>
            <person name="Labrenz M."/>
            <person name="Spormann A.M."/>
            <person name="Op den Camp H."/>
            <person name="Overmann J."/>
            <person name="Amann R."/>
            <person name="Jetten M.S.M."/>
            <person name="Mascher T."/>
            <person name="Medema M.H."/>
            <person name="Devos D.P."/>
            <person name="Kaster A.-K."/>
            <person name="Ovreas L."/>
            <person name="Rohde M."/>
            <person name="Galperin M.Y."/>
            <person name="Jogler C."/>
        </authorList>
    </citation>
    <scope>NUCLEOTIDE SEQUENCE [LARGE SCALE GENOMIC DNA]</scope>
    <source>
        <strain evidence="3 4">Pan189</strain>
    </source>
</reference>
<organism evidence="3 4">
    <name type="scientific">Stratiformator vulcanicus</name>
    <dbReference type="NCBI Taxonomy" id="2527980"/>
    <lineage>
        <taxon>Bacteria</taxon>
        <taxon>Pseudomonadati</taxon>
        <taxon>Planctomycetota</taxon>
        <taxon>Planctomycetia</taxon>
        <taxon>Planctomycetales</taxon>
        <taxon>Planctomycetaceae</taxon>
        <taxon>Stratiformator</taxon>
    </lineage>
</organism>
<feature type="compositionally biased region" description="Basic and acidic residues" evidence="1">
    <location>
        <begin position="33"/>
        <end position="45"/>
    </location>
</feature>